<evidence type="ECO:0000259" key="2">
    <source>
        <dbReference type="PROSITE" id="PS50855"/>
    </source>
</evidence>
<feature type="transmembrane region" description="Helical" evidence="1">
    <location>
        <begin position="175"/>
        <end position="197"/>
    </location>
</feature>
<reference evidence="3 4" key="1">
    <citation type="journal article" date="2020" name="Int. J. Syst. Evol. Microbiol.">
        <title>Novel acetic acid bacteria from cider fermentations: Acetobacter conturbans sp. nov. and Acetobacter fallax sp. nov.</title>
        <authorList>
            <person name="Sombolestani A.S."/>
            <person name="Cleenwerck I."/>
            <person name="Cnockaert M."/>
            <person name="Borremans W."/>
            <person name="Wieme A.D."/>
            <person name="De Vuyst L."/>
            <person name="Vandamme P."/>
        </authorList>
    </citation>
    <scope>NUCLEOTIDE SEQUENCE [LARGE SCALE GENOMIC DNA]</scope>
    <source>
        <strain evidence="3 4">LMG 1637</strain>
    </source>
</reference>
<feature type="transmembrane region" description="Helical" evidence="1">
    <location>
        <begin position="104"/>
        <end position="127"/>
    </location>
</feature>
<feature type="transmembrane region" description="Helical" evidence="1">
    <location>
        <begin position="20"/>
        <end position="44"/>
    </location>
</feature>
<evidence type="ECO:0000256" key="1">
    <source>
        <dbReference type="SAM" id="Phobius"/>
    </source>
</evidence>
<keyword evidence="1" id="KW-0812">Transmembrane</keyword>
<feature type="transmembrane region" description="Helical" evidence="1">
    <location>
        <begin position="217"/>
        <end position="237"/>
    </location>
</feature>
<keyword evidence="1" id="KW-1133">Transmembrane helix</keyword>
<dbReference type="PROSITE" id="PS50855">
    <property type="entry name" value="COX1"/>
    <property type="match status" value="1"/>
</dbReference>
<name>A0ABX0K948_9PROT</name>
<dbReference type="EMBL" id="WOSW01000003">
    <property type="protein sequence ID" value="NHO31496.1"/>
    <property type="molecule type" value="Genomic_DNA"/>
</dbReference>
<dbReference type="InterPro" id="IPR036927">
    <property type="entry name" value="Cyt_c_oxase-like_su1_sf"/>
</dbReference>
<dbReference type="Proteomes" id="UP000615326">
    <property type="component" value="Unassembled WGS sequence"/>
</dbReference>
<comment type="caution">
    <text evidence="3">The sequence shown here is derived from an EMBL/GenBank/DDBJ whole genome shotgun (WGS) entry which is preliminary data.</text>
</comment>
<sequence>MTQAPDTPNRAESASFTAPVPAISTASLSLAVAVGSIAGISGILQEAGVLSDGLTRQMAWFHPVAMLLFVAVPAFLGGFGRLFLARDLADPMLENGGLARLSRLDAASLSLLLLSLLTFIAGGGAASLVATGLLLWSAGAILLATSTVTTILDSRARSGCVVSRGQVRSGAVPPFSLFTWTQLFAATSLLFVAPVLAASATHAFFGQAGIENVLPSFSMPVTLIVLVAAFGLAARIFDSVAPLSSRIRLTAAAIAGLASDGGAVIWARGLFAHQPQFLITLAGTGLAAAMSLIFAGLWVRALWHQTVSVRTRAGVPVLWASAFFVLLAAGWGVQMSSGQGLHAAVLSGAVFVLFGAFYNWLETASEGRYSVGLARLQFGLLFAGAILSAAGGLSARGPVQMTGDVAMAGSLAIFVAVIAGAMKRHRHEIRHQNPALSGSAGTR</sequence>
<feature type="transmembrane region" description="Helical" evidence="1">
    <location>
        <begin position="405"/>
        <end position="422"/>
    </location>
</feature>
<keyword evidence="1" id="KW-0472">Membrane</keyword>
<dbReference type="RefSeq" id="WP_173576110.1">
    <property type="nucleotide sequence ID" value="NZ_WOSW01000003.1"/>
</dbReference>
<feature type="transmembrane region" description="Helical" evidence="1">
    <location>
        <begin position="249"/>
        <end position="271"/>
    </location>
</feature>
<proteinExistence type="predicted"/>
<evidence type="ECO:0000313" key="4">
    <source>
        <dbReference type="Proteomes" id="UP000615326"/>
    </source>
</evidence>
<feature type="transmembrane region" description="Helical" evidence="1">
    <location>
        <begin position="133"/>
        <end position="154"/>
    </location>
</feature>
<feature type="transmembrane region" description="Helical" evidence="1">
    <location>
        <begin position="340"/>
        <end position="361"/>
    </location>
</feature>
<feature type="transmembrane region" description="Helical" evidence="1">
    <location>
        <begin position="277"/>
        <end position="303"/>
    </location>
</feature>
<organism evidence="3 4">
    <name type="scientific">Acetobacter fallax</name>
    <dbReference type="NCBI Taxonomy" id="1737473"/>
    <lineage>
        <taxon>Bacteria</taxon>
        <taxon>Pseudomonadati</taxon>
        <taxon>Pseudomonadota</taxon>
        <taxon>Alphaproteobacteria</taxon>
        <taxon>Acetobacterales</taxon>
        <taxon>Acetobacteraceae</taxon>
        <taxon>Acetobacter</taxon>
    </lineage>
</organism>
<feature type="transmembrane region" description="Helical" evidence="1">
    <location>
        <begin position="64"/>
        <end position="84"/>
    </location>
</feature>
<dbReference type="Gene3D" id="1.20.210.10">
    <property type="entry name" value="Cytochrome c oxidase-like, subunit I domain"/>
    <property type="match status" value="1"/>
</dbReference>
<dbReference type="SUPFAM" id="SSF81442">
    <property type="entry name" value="Cytochrome c oxidase subunit I-like"/>
    <property type="match status" value="1"/>
</dbReference>
<protein>
    <recommendedName>
        <fullName evidence="2">Cytochrome oxidase subunit I profile domain-containing protein</fullName>
    </recommendedName>
</protein>
<feature type="transmembrane region" description="Helical" evidence="1">
    <location>
        <begin position="315"/>
        <end position="334"/>
    </location>
</feature>
<dbReference type="InterPro" id="IPR023616">
    <property type="entry name" value="Cyt_c_oxase-like_su1_dom"/>
</dbReference>
<gene>
    <name evidence="3" type="ORF">GOB84_02780</name>
</gene>
<accession>A0ABX0K948</accession>
<keyword evidence="4" id="KW-1185">Reference proteome</keyword>
<feature type="transmembrane region" description="Helical" evidence="1">
    <location>
        <begin position="373"/>
        <end position="393"/>
    </location>
</feature>
<feature type="domain" description="Cytochrome oxidase subunit I profile" evidence="2">
    <location>
        <begin position="62"/>
        <end position="388"/>
    </location>
</feature>
<evidence type="ECO:0000313" key="3">
    <source>
        <dbReference type="EMBL" id="NHO31496.1"/>
    </source>
</evidence>